<dbReference type="OrthoDB" id="2436359at2759"/>
<gene>
    <name evidence="1" type="ORF">ALEPTO_LOCUS12809</name>
</gene>
<keyword evidence="2" id="KW-1185">Reference proteome</keyword>
<comment type="caution">
    <text evidence="1">The sequence shown here is derived from an EMBL/GenBank/DDBJ whole genome shotgun (WGS) entry which is preliminary data.</text>
</comment>
<name>A0A9N9NJ80_9GLOM</name>
<dbReference type="Proteomes" id="UP000789508">
    <property type="component" value="Unassembled WGS sequence"/>
</dbReference>
<reference evidence="1" key="1">
    <citation type="submission" date="2021-06" db="EMBL/GenBank/DDBJ databases">
        <authorList>
            <person name="Kallberg Y."/>
            <person name="Tangrot J."/>
            <person name="Rosling A."/>
        </authorList>
    </citation>
    <scope>NUCLEOTIDE SEQUENCE</scope>
    <source>
        <strain evidence="1">FL130A</strain>
    </source>
</reference>
<dbReference type="EMBL" id="CAJVPS010033176">
    <property type="protein sequence ID" value="CAG8736688.1"/>
    <property type="molecule type" value="Genomic_DNA"/>
</dbReference>
<dbReference type="AlphaFoldDB" id="A0A9N9NJ80"/>
<feature type="non-terminal residue" evidence="1">
    <location>
        <position position="139"/>
    </location>
</feature>
<protein>
    <submittedName>
        <fullName evidence="1">14262_t:CDS:1</fullName>
    </submittedName>
</protein>
<proteinExistence type="predicted"/>
<evidence type="ECO:0000313" key="1">
    <source>
        <dbReference type="EMBL" id="CAG8736688.1"/>
    </source>
</evidence>
<sequence>MYVEVDCDGDPKGKGCNNKFGACGAQFISASWVESDKPQPGEYPHDDNRYTYLNITVSTPQNLQAIGKLVFNDDNGHHEELIGKDAIWVYDAQSTTYTSLWSIDRNNKPSYVWADVWATVYWACNTENPNCASEHLHLR</sequence>
<accession>A0A9N9NJ80</accession>
<organism evidence="1 2">
    <name type="scientific">Ambispora leptoticha</name>
    <dbReference type="NCBI Taxonomy" id="144679"/>
    <lineage>
        <taxon>Eukaryota</taxon>
        <taxon>Fungi</taxon>
        <taxon>Fungi incertae sedis</taxon>
        <taxon>Mucoromycota</taxon>
        <taxon>Glomeromycotina</taxon>
        <taxon>Glomeromycetes</taxon>
        <taxon>Archaeosporales</taxon>
        <taxon>Ambisporaceae</taxon>
        <taxon>Ambispora</taxon>
    </lineage>
</organism>
<evidence type="ECO:0000313" key="2">
    <source>
        <dbReference type="Proteomes" id="UP000789508"/>
    </source>
</evidence>